<evidence type="ECO:0000313" key="8">
    <source>
        <dbReference type="EMBL" id="WZL70720.1"/>
    </source>
</evidence>
<dbReference type="Pfam" id="PF01740">
    <property type="entry name" value="STAS"/>
    <property type="match status" value="1"/>
</dbReference>
<dbReference type="PANTHER" id="PTHR33495">
    <property type="entry name" value="ANTI-SIGMA FACTOR ANTAGONIST TM_1081-RELATED-RELATED"/>
    <property type="match status" value="1"/>
</dbReference>
<keyword evidence="9" id="KW-1185">Reference proteome</keyword>
<evidence type="ECO:0000259" key="7">
    <source>
        <dbReference type="PROSITE" id="PS50801"/>
    </source>
</evidence>
<keyword evidence="5" id="KW-0749">Sporulation</keyword>
<dbReference type="PANTHER" id="PTHR33495:SF2">
    <property type="entry name" value="ANTI-SIGMA FACTOR ANTAGONIST TM_1081-RELATED"/>
    <property type="match status" value="1"/>
</dbReference>
<evidence type="ECO:0000256" key="4">
    <source>
        <dbReference type="ARBA" id="ARBA00022553"/>
    </source>
</evidence>
<gene>
    <name evidence="8" type="primary">spoIIAA</name>
    <name evidence="8" type="ORF">QBE51_04160</name>
</gene>
<dbReference type="InterPro" id="IPR036513">
    <property type="entry name" value="STAS_dom_sf"/>
</dbReference>
<dbReference type="SUPFAM" id="SSF52091">
    <property type="entry name" value="SpoIIaa-like"/>
    <property type="match status" value="1"/>
</dbReference>
<reference evidence="8 9" key="1">
    <citation type="submission" date="2023-03" db="EMBL/GenBank/DDBJ databases">
        <title>Novel Species.</title>
        <authorList>
            <person name="Ma S."/>
        </authorList>
    </citation>
    <scope>NUCLEOTIDE SEQUENCE [LARGE SCALE GENOMIC DNA]</scope>
    <source>
        <strain evidence="8 9">LIND6LT2</strain>
    </source>
</reference>
<dbReference type="InterPro" id="IPR014237">
    <property type="entry name" value="Anti-sigma_F_ant"/>
</dbReference>
<dbReference type="PROSITE" id="PS50801">
    <property type="entry name" value="STAS"/>
    <property type="match status" value="1"/>
</dbReference>
<evidence type="ECO:0000256" key="6">
    <source>
        <dbReference type="RuleBase" id="RU003749"/>
    </source>
</evidence>
<organism evidence="8 9">
    <name type="scientific">Defluviitalea saccharophila</name>
    <dbReference type="NCBI Taxonomy" id="879970"/>
    <lineage>
        <taxon>Bacteria</taxon>
        <taxon>Bacillati</taxon>
        <taxon>Bacillota</taxon>
        <taxon>Clostridia</taxon>
        <taxon>Lachnospirales</taxon>
        <taxon>Defluviitaleaceae</taxon>
        <taxon>Defluviitalea</taxon>
    </lineage>
</organism>
<dbReference type="InterPro" id="IPR003658">
    <property type="entry name" value="Anti-sigma_ant"/>
</dbReference>
<comment type="function">
    <text evidence="1">In the phosphorylated form it could act as an anti-anti-sigma factor that counteracts SpoIIAB and thus releases sigma f from inhibition.</text>
</comment>
<dbReference type="Proteomes" id="UP001486565">
    <property type="component" value="Chromosome"/>
</dbReference>
<accession>A0ABZ2Y5U4</accession>
<evidence type="ECO:0000256" key="5">
    <source>
        <dbReference type="ARBA" id="ARBA00022969"/>
    </source>
</evidence>
<evidence type="ECO:0000256" key="1">
    <source>
        <dbReference type="ARBA" id="ARBA00001976"/>
    </source>
</evidence>
<dbReference type="Gene3D" id="3.30.750.24">
    <property type="entry name" value="STAS domain"/>
    <property type="match status" value="1"/>
</dbReference>
<comment type="similarity">
    <text evidence="2 6">Belongs to the anti-sigma-factor antagonist family.</text>
</comment>
<sequence length="112" mass="12943">MDIKYSMKKGSLIVRISGEIDHHTSENIREKLDREFQRQNAKNIIFDFSDIQFMDSSGIGVIMGRYKNVKERGGKVGIFNVHPQIDRIFQLSGLYKIINHYHSLDEAVSSLQ</sequence>
<dbReference type="RefSeq" id="WP_341877682.1">
    <property type="nucleotide sequence ID" value="NZ_CP121687.1"/>
</dbReference>
<dbReference type="CDD" id="cd07043">
    <property type="entry name" value="STAS_anti-anti-sigma_factors"/>
    <property type="match status" value="1"/>
</dbReference>
<feature type="domain" description="STAS" evidence="7">
    <location>
        <begin position="1"/>
        <end position="111"/>
    </location>
</feature>
<keyword evidence="4" id="KW-0597">Phosphoprotein</keyword>
<evidence type="ECO:0000256" key="2">
    <source>
        <dbReference type="ARBA" id="ARBA00009013"/>
    </source>
</evidence>
<dbReference type="InterPro" id="IPR002645">
    <property type="entry name" value="STAS_dom"/>
</dbReference>
<dbReference type="EMBL" id="CP121687">
    <property type="protein sequence ID" value="WZL70720.1"/>
    <property type="molecule type" value="Genomic_DNA"/>
</dbReference>
<evidence type="ECO:0000256" key="3">
    <source>
        <dbReference type="ARBA" id="ARBA00020784"/>
    </source>
</evidence>
<proteinExistence type="inferred from homology"/>
<name>A0ABZ2Y5U4_9FIRM</name>
<evidence type="ECO:0000313" key="9">
    <source>
        <dbReference type="Proteomes" id="UP001486565"/>
    </source>
</evidence>
<dbReference type="NCBIfam" id="TIGR00377">
    <property type="entry name" value="ant_ant_sig"/>
    <property type="match status" value="1"/>
</dbReference>
<dbReference type="NCBIfam" id="TIGR02886">
    <property type="entry name" value="spore_II_AA"/>
    <property type="match status" value="1"/>
</dbReference>
<protein>
    <recommendedName>
        <fullName evidence="3 6">Anti-sigma F factor antagonist</fullName>
    </recommendedName>
    <alternativeName>
        <fullName evidence="6">Stage II sporulation protein</fullName>
    </alternativeName>
</protein>